<evidence type="ECO:0000259" key="11">
    <source>
        <dbReference type="SMART" id="SM00836"/>
    </source>
</evidence>
<dbReference type="PANTHER" id="PTHR11956">
    <property type="entry name" value="ARGINYL-TRNA SYNTHETASE"/>
    <property type="match status" value="1"/>
</dbReference>
<dbReference type="Gene3D" id="1.10.730.10">
    <property type="entry name" value="Isoleucyl-tRNA Synthetase, Domain 1"/>
    <property type="match status" value="1"/>
</dbReference>
<dbReference type="GO" id="GO:0006420">
    <property type="term" value="P:arginyl-tRNA aminoacylation"/>
    <property type="evidence" value="ECO:0007669"/>
    <property type="project" value="UniProtKB-UniRule"/>
</dbReference>
<dbReference type="InterPro" id="IPR009080">
    <property type="entry name" value="tRNAsynth_Ia_anticodon-bd"/>
</dbReference>
<evidence type="ECO:0000313" key="13">
    <source>
        <dbReference type="EMBL" id="BCK01544.1"/>
    </source>
</evidence>
<feature type="short sequence motif" description="'HIGH' region" evidence="9">
    <location>
        <begin position="124"/>
        <end position="134"/>
    </location>
</feature>
<comment type="subunit">
    <text evidence="9">Monomer.</text>
</comment>
<dbReference type="InterPro" id="IPR014729">
    <property type="entry name" value="Rossmann-like_a/b/a_fold"/>
</dbReference>
<gene>
    <name evidence="13" type="primary">argS_2</name>
    <name evidence="9" type="synonym">argS</name>
    <name evidence="13" type="ORF">bsdcttw_45840</name>
</gene>
<dbReference type="EC" id="6.1.1.19" evidence="9"/>
<dbReference type="KEGG" id="acht:bsdcttw_45840"/>
<feature type="domain" description="Arginyl tRNA synthetase N-terminal" evidence="12">
    <location>
        <begin position="3"/>
        <end position="88"/>
    </location>
</feature>
<keyword evidence="14" id="KW-1185">Reference proteome</keyword>
<dbReference type="PANTHER" id="PTHR11956:SF5">
    <property type="entry name" value="ARGININE--TRNA LIGASE, CYTOPLASMIC"/>
    <property type="match status" value="1"/>
</dbReference>
<dbReference type="GO" id="GO:0005524">
    <property type="term" value="F:ATP binding"/>
    <property type="evidence" value="ECO:0007669"/>
    <property type="project" value="UniProtKB-UniRule"/>
</dbReference>
<evidence type="ECO:0000256" key="8">
    <source>
        <dbReference type="ARBA" id="ARBA00049339"/>
    </source>
</evidence>
<keyword evidence="5 9" id="KW-0067">ATP-binding</keyword>
<dbReference type="Proteomes" id="UP000515703">
    <property type="component" value="Chromosome"/>
</dbReference>
<comment type="similarity">
    <text evidence="1 9 10">Belongs to the class-I aminoacyl-tRNA synthetase family.</text>
</comment>
<dbReference type="Pfam" id="PF00750">
    <property type="entry name" value="tRNA-synt_1d"/>
    <property type="match status" value="1"/>
</dbReference>
<evidence type="ECO:0000256" key="6">
    <source>
        <dbReference type="ARBA" id="ARBA00022917"/>
    </source>
</evidence>
<reference evidence="13 14" key="1">
    <citation type="submission" date="2020-08" db="EMBL/GenBank/DDBJ databases">
        <title>Draft genome sequencing of an Anaerocolumna strain isolated from anoxic soil subjected to BSD treatment.</title>
        <authorList>
            <person name="Uek A."/>
            <person name="Tonouchi A."/>
        </authorList>
    </citation>
    <scope>NUCLEOTIDE SEQUENCE [LARGE SCALE GENOMIC DNA]</scope>
    <source>
        <strain evidence="13 14">CTTW</strain>
    </source>
</reference>
<dbReference type="HAMAP" id="MF_00123">
    <property type="entry name" value="Arg_tRNA_synth"/>
    <property type="match status" value="1"/>
</dbReference>
<dbReference type="CDD" id="cd07956">
    <property type="entry name" value="Anticodon_Ia_Arg"/>
    <property type="match status" value="1"/>
</dbReference>
<dbReference type="SUPFAM" id="SSF47323">
    <property type="entry name" value="Anticodon-binding domain of a subclass of class I aminoacyl-tRNA synthetases"/>
    <property type="match status" value="1"/>
</dbReference>
<evidence type="ECO:0000256" key="7">
    <source>
        <dbReference type="ARBA" id="ARBA00023146"/>
    </source>
</evidence>
<dbReference type="AlphaFoldDB" id="A0A7M3SAC6"/>
<dbReference type="EMBL" id="AP023368">
    <property type="protein sequence ID" value="BCK01544.1"/>
    <property type="molecule type" value="Genomic_DNA"/>
</dbReference>
<dbReference type="SUPFAM" id="SSF55190">
    <property type="entry name" value="Arginyl-tRNA synthetase (ArgRS), N-terminal 'additional' domain"/>
    <property type="match status" value="1"/>
</dbReference>
<dbReference type="Gene3D" id="3.30.1360.70">
    <property type="entry name" value="Arginyl tRNA synthetase N-terminal domain"/>
    <property type="match status" value="1"/>
</dbReference>
<dbReference type="FunFam" id="3.40.50.620:FF:000116">
    <property type="entry name" value="Arginine--tRNA ligase"/>
    <property type="match status" value="1"/>
</dbReference>
<proteinExistence type="inferred from homology"/>
<evidence type="ECO:0000256" key="4">
    <source>
        <dbReference type="ARBA" id="ARBA00022741"/>
    </source>
</evidence>
<dbReference type="PRINTS" id="PR01038">
    <property type="entry name" value="TRNASYNTHARG"/>
</dbReference>
<reference evidence="13 14" key="2">
    <citation type="submission" date="2020-08" db="EMBL/GenBank/DDBJ databases">
        <authorList>
            <person name="Ueki A."/>
            <person name="Tonouchi A."/>
        </authorList>
    </citation>
    <scope>NUCLEOTIDE SEQUENCE [LARGE SCALE GENOMIC DNA]</scope>
    <source>
        <strain evidence="13 14">CTTW</strain>
    </source>
</reference>
<keyword evidence="7 9" id="KW-0030">Aminoacyl-tRNA synthetase</keyword>
<dbReference type="InterPro" id="IPR005148">
    <property type="entry name" value="Arg-tRNA-synth_N"/>
</dbReference>
<dbReference type="SMART" id="SM00836">
    <property type="entry name" value="DALR_1"/>
    <property type="match status" value="1"/>
</dbReference>
<evidence type="ECO:0000256" key="1">
    <source>
        <dbReference type="ARBA" id="ARBA00005594"/>
    </source>
</evidence>
<evidence type="ECO:0000259" key="12">
    <source>
        <dbReference type="SMART" id="SM01016"/>
    </source>
</evidence>
<protein>
    <recommendedName>
        <fullName evidence="9">Arginine--tRNA ligase</fullName>
        <ecNumber evidence="9">6.1.1.19</ecNumber>
    </recommendedName>
    <alternativeName>
        <fullName evidence="9">Arginyl-tRNA synthetase</fullName>
        <shortName evidence="9">ArgRS</shortName>
    </alternativeName>
</protein>
<dbReference type="Pfam" id="PF03485">
    <property type="entry name" value="Arg_tRNA_synt_N"/>
    <property type="match status" value="1"/>
</dbReference>
<evidence type="ECO:0000256" key="3">
    <source>
        <dbReference type="ARBA" id="ARBA00022598"/>
    </source>
</evidence>
<organism evidence="13 14">
    <name type="scientific">Anaerocolumna chitinilytica</name>
    <dbReference type="NCBI Taxonomy" id="1727145"/>
    <lineage>
        <taxon>Bacteria</taxon>
        <taxon>Bacillati</taxon>
        <taxon>Bacillota</taxon>
        <taxon>Clostridia</taxon>
        <taxon>Lachnospirales</taxon>
        <taxon>Lachnospiraceae</taxon>
        <taxon>Anaerocolumna</taxon>
    </lineage>
</organism>
<comment type="subcellular location">
    <subcellularLocation>
        <location evidence="9">Cytoplasm</location>
    </subcellularLocation>
</comment>
<dbReference type="InterPro" id="IPR035684">
    <property type="entry name" value="ArgRS_core"/>
</dbReference>
<dbReference type="PROSITE" id="PS00178">
    <property type="entry name" value="AA_TRNA_LIGASE_I"/>
    <property type="match status" value="1"/>
</dbReference>
<dbReference type="Gene3D" id="3.40.50.620">
    <property type="entry name" value="HUPs"/>
    <property type="match status" value="1"/>
</dbReference>
<evidence type="ECO:0000256" key="5">
    <source>
        <dbReference type="ARBA" id="ARBA00022840"/>
    </source>
</evidence>
<feature type="domain" description="DALR anticodon binding" evidence="11">
    <location>
        <begin position="459"/>
        <end position="583"/>
    </location>
</feature>
<keyword evidence="4 9" id="KW-0547">Nucleotide-binding</keyword>
<dbReference type="RefSeq" id="WP_185257093.1">
    <property type="nucleotide sequence ID" value="NZ_AP023368.1"/>
</dbReference>
<evidence type="ECO:0000256" key="10">
    <source>
        <dbReference type="RuleBase" id="RU363038"/>
    </source>
</evidence>
<comment type="catalytic activity">
    <reaction evidence="8 9">
        <text>tRNA(Arg) + L-arginine + ATP = L-arginyl-tRNA(Arg) + AMP + diphosphate</text>
        <dbReference type="Rhea" id="RHEA:20301"/>
        <dbReference type="Rhea" id="RHEA-COMP:9658"/>
        <dbReference type="Rhea" id="RHEA-COMP:9673"/>
        <dbReference type="ChEBI" id="CHEBI:30616"/>
        <dbReference type="ChEBI" id="CHEBI:32682"/>
        <dbReference type="ChEBI" id="CHEBI:33019"/>
        <dbReference type="ChEBI" id="CHEBI:78442"/>
        <dbReference type="ChEBI" id="CHEBI:78513"/>
        <dbReference type="ChEBI" id="CHEBI:456215"/>
        <dbReference type="EC" id="6.1.1.19"/>
    </reaction>
</comment>
<sequence>MKKEISEELVKEIRNISSMSSSDIEKMIEIPADSKLGDYTLPCFRLAGLLKKNPKTIAEEIAVSLNIGGETAVIERAEAVNGYLNIFLNRRLYVTKIIEKASVKDYGSSDIGKGKTICMDYSSPNIAKNFHVGHLRTTIIGNSLYKLYSKLGYSVIRINHLGDWGTQFGKQIVAYKNWSSKEAVEAGGIAELLRVYIKFEEESLNKAYITEKESSLQEEARAWFVKMEQGDKEALTLWKWFKEISLKEFERIYKLLKIEFDSYQGESFYMDKVPAIVAELRSKHLLEESDGAGIINLDEYHMPPCLITKKDGSSIYHSRDIAAALYRKQTYDFTQCLYITGVEQKLHFAQVFKALELMGYRWAKDMHHIPYGLVSLGGEKLSTRKGNVIYAEEILNEAVSLAMTAIEEKNPNLVNKEETAQKIGIGAVIFQTLANQLIKDVSFRWEDVLNFDGMTAPYIQYTCARAGSVLRKAGLKAWDNKEENRKDKIIAEGYLEEDSSYELVKLVGNYPDIIKDAAEKYEPSILARYAYSLAVRFNKFYQECRILSAEEGYREARVFLCLIVQKTIKDALSLLGIECPEEM</sequence>
<evidence type="ECO:0000256" key="9">
    <source>
        <dbReference type="HAMAP-Rule" id="MF_00123"/>
    </source>
</evidence>
<dbReference type="InterPro" id="IPR001412">
    <property type="entry name" value="aa-tRNA-synth_I_CS"/>
</dbReference>
<dbReference type="InterPro" id="IPR001278">
    <property type="entry name" value="Arg-tRNA-ligase"/>
</dbReference>
<dbReference type="CDD" id="cd00671">
    <property type="entry name" value="ArgRS_core"/>
    <property type="match status" value="1"/>
</dbReference>
<dbReference type="Pfam" id="PF05746">
    <property type="entry name" value="DALR_1"/>
    <property type="match status" value="1"/>
</dbReference>
<dbReference type="InterPro" id="IPR008909">
    <property type="entry name" value="DALR_anticod-bd"/>
</dbReference>
<keyword evidence="3 9" id="KW-0436">Ligase</keyword>
<dbReference type="SMART" id="SM01016">
    <property type="entry name" value="Arg_tRNA_synt_N"/>
    <property type="match status" value="1"/>
</dbReference>
<keyword evidence="2 9" id="KW-0963">Cytoplasm</keyword>
<evidence type="ECO:0000313" key="14">
    <source>
        <dbReference type="Proteomes" id="UP000515703"/>
    </source>
</evidence>
<dbReference type="SUPFAM" id="SSF52374">
    <property type="entry name" value="Nucleotidylyl transferase"/>
    <property type="match status" value="1"/>
</dbReference>
<dbReference type="NCBIfam" id="TIGR00456">
    <property type="entry name" value="argS"/>
    <property type="match status" value="1"/>
</dbReference>
<keyword evidence="6 9" id="KW-0648">Protein biosynthesis</keyword>
<name>A0A7M3SAC6_9FIRM</name>
<accession>A0A7M3SAC6</accession>
<dbReference type="InterPro" id="IPR036695">
    <property type="entry name" value="Arg-tRNA-synth_N_sf"/>
</dbReference>
<dbReference type="GO" id="GO:0004814">
    <property type="term" value="F:arginine-tRNA ligase activity"/>
    <property type="evidence" value="ECO:0007669"/>
    <property type="project" value="UniProtKB-UniRule"/>
</dbReference>
<dbReference type="GO" id="GO:0005737">
    <property type="term" value="C:cytoplasm"/>
    <property type="evidence" value="ECO:0007669"/>
    <property type="project" value="UniProtKB-SubCell"/>
</dbReference>
<evidence type="ECO:0000256" key="2">
    <source>
        <dbReference type="ARBA" id="ARBA00022490"/>
    </source>
</evidence>